<name>A0A199UYT4_ANACO</name>
<evidence type="ECO:0000313" key="12">
    <source>
        <dbReference type="RefSeq" id="XP_020091536.1"/>
    </source>
</evidence>
<feature type="domain" description="HTH myb-type" evidence="8">
    <location>
        <begin position="9"/>
        <end position="65"/>
    </location>
</feature>
<sequence length="353" mass="40031">MGRAPCCEKNGLKRGPWTPEEDQKLVEYIRKNGQGNWRTLPKNAGLARCGKSCRLRWTNYLRPDIKRGRFSFEEEEAIIQLHSVLGNKWSAIAARLPGRTDNEIKNYWNTHIRKRLLRMGIDPVTHTPRFDLLDLSSLLNPSMYNPAHQLELSRLLGLEPLVNSELLRMATDLLSASHHQNPNLPLAQNLSQPNFSHTQEPNTVLSSLQPQIPQSLAQEVPPSTNPSAQFLDEVQLIQANVGQFTNEAHNNMSIQDMLEQARLLEMHQPYDTSAYDSWDPSILQMVNNSDSRGFTGYHDYNLDSVLSTPDSSSTPLNSSSTHINSSVEDERESYCSNMFKFQIPGLLDVSDYM</sequence>
<gene>
    <name evidence="12" type="primary">LOC109712398</name>
    <name evidence="9" type="ORF">ACMD2_07715</name>
</gene>
<accession>A0A199UYT4</accession>
<dbReference type="FunFam" id="1.10.10.60:FF:000349">
    <property type="entry name" value="Transcription factor MYB39"/>
    <property type="match status" value="1"/>
</dbReference>
<evidence type="ECO:0000256" key="3">
    <source>
        <dbReference type="ARBA" id="ARBA00023015"/>
    </source>
</evidence>
<dbReference type="GO" id="GO:0003677">
    <property type="term" value="F:DNA binding"/>
    <property type="evidence" value="ECO:0007669"/>
    <property type="project" value="UniProtKB-KW"/>
</dbReference>
<evidence type="ECO:0000313" key="11">
    <source>
        <dbReference type="Proteomes" id="UP000515123"/>
    </source>
</evidence>
<evidence type="ECO:0000256" key="4">
    <source>
        <dbReference type="ARBA" id="ARBA00023125"/>
    </source>
</evidence>
<dbReference type="GO" id="GO:0005634">
    <property type="term" value="C:nucleus"/>
    <property type="evidence" value="ECO:0007669"/>
    <property type="project" value="UniProtKB-SubCell"/>
</dbReference>
<protein>
    <submittedName>
        <fullName evidence="12">Myb-related protein 330</fullName>
    </submittedName>
    <submittedName>
        <fullName evidence="9">Transcription factor MYB39</fullName>
    </submittedName>
</protein>
<dbReference type="SUPFAM" id="SSF46689">
    <property type="entry name" value="Homeodomain-like"/>
    <property type="match status" value="1"/>
</dbReference>
<proteinExistence type="predicted"/>
<dbReference type="OrthoDB" id="2143914at2759"/>
<dbReference type="PANTHER" id="PTHR47994:SF5">
    <property type="entry name" value="F14D16.11-RELATED"/>
    <property type="match status" value="1"/>
</dbReference>
<reference evidence="9 10" key="1">
    <citation type="journal article" date="2016" name="DNA Res.">
        <title>The draft genome of MD-2 pineapple using hybrid error correction of long reads.</title>
        <authorList>
            <person name="Redwan R.M."/>
            <person name="Saidin A."/>
            <person name="Kumar S.V."/>
        </authorList>
    </citation>
    <scope>NUCLEOTIDE SEQUENCE [LARGE SCALE GENOMIC DNA]</scope>
    <source>
        <strain evidence="10">cv. MD2</strain>
        <tissue evidence="9">Leaf</tissue>
    </source>
</reference>
<evidence type="ECO:0000256" key="2">
    <source>
        <dbReference type="ARBA" id="ARBA00022737"/>
    </source>
</evidence>
<feature type="domain" description="Myb-like" evidence="7">
    <location>
        <begin position="62"/>
        <end position="112"/>
    </location>
</feature>
<dbReference type="InterPro" id="IPR017930">
    <property type="entry name" value="Myb_dom"/>
</dbReference>
<dbReference type="PROSITE" id="PS51294">
    <property type="entry name" value="HTH_MYB"/>
    <property type="match status" value="2"/>
</dbReference>
<dbReference type="RefSeq" id="XP_020091536.1">
    <property type="nucleotide sequence ID" value="XM_020235947.1"/>
</dbReference>
<feature type="domain" description="HTH myb-type" evidence="8">
    <location>
        <begin position="66"/>
        <end position="116"/>
    </location>
</feature>
<comment type="subcellular location">
    <subcellularLocation>
        <location evidence="1">Nucleus</location>
    </subcellularLocation>
</comment>
<keyword evidence="6" id="KW-0539">Nucleus</keyword>
<dbReference type="FunFam" id="1.10.10.60:FF:000001">
    <property type="entry name" value="MYB-related transcription factor"/>
    <property type="match status" value="1"/>
</dbReference>
<dbReference type="Pfam" id="PF00249">
    <property type="entry name" value="Myb_DNA-binding"/>
    <property type="match status" value="2"/>
</dbReference>
<evidence type="ECO:0000313" key="9">
    <source>
        <dbReference type="EMBL" id="OAY69944.1"/>
    </source>
</evidence>
<dbReference type="InterPro" id="IPR009057">
    <property type="entry name" value="Homeodomain-like_sf"/>
</dbReference>
<evidence type="ECO:0000256" key="1">
    <source>
        <dbReference type="ARBA" id="ARBA00004123"/>
    </source>
</evidence>
<dbReference type="PROSITE" id="PS50090">
    <property type="entry name" value="MYB_LIKE"/>
    <property type="match status" value="2"/>
</dbReference>
<dbReference type="SMART" id="SM00717">
    <property type="entry name" value="SANT"/>
    <property type="match status" value="2"/>
</dbReference>
<dbReference type="Proteomes" id="UP000092600">
    <property type="component" value="Unassembled WGS sequence"/>
</dbReference>
<evidence type="ECO:0000313" key="10">
    <source>
        <dbReference type="Proteomes" id="UP000092600"/>
    </source>
</evidence>
<evidence type="ECO:0000256" key="5">
    <source>
        <dbReference type="ARBA" id="ARBA00023163"/>
    </source>
</evidence>
<dbReference type="Proteomes" id="UP000515123">
    <property type="component" value="Linkage group 7"/>
</dbReference>
<evidence type="ECO:0000256" key="6">
    <source>
        <dbReference type="ARBA" id="ARBA00023242"/>
    </source>
</evidence>
<evidence type="ECO:0000259" key="7">
    <source>
        <dbReference type="PROSITE" id="PS50090"/>
    </source>
</evidence>
<dbReference type="PANTHER" id="PTHR47994">
    <property type="entry name" value="F14D16.11-RELATED"/>
    <property type="match status" value="1"/>
</dbReference>
<dbReference type="InterPro" id="IPR015495">
    <property type="entry name" value="Myb_TF_plants"/>
</dbReference>
<feature type="domain" description="Myb-like" evidence="7">
    <location>
        <begin position="9"/>
        <end position="61"/>
    </location>
</feature>
<organism evidence="9 10">
    <name type="scientific">Ananas comosus</name>
    <name type="common">Pineapple</name>
    <name type="synonym">Ananas ananas</name>
    <dbReference type="NCBI Taxonomy" id="4615"/>
    <lineage>
        <taxon>Eukaryota</taxon>
        <taxon>Viridiplantae</taxon>
        <taxon>Streptophyta</taxon>
        <taxon>Embryophyta</taxon>
        <taxon>Tracheophyta</taxon>
        <taxon>Spermatophyta</taxon>
        <taxon>Magnoliopsida</taxon>
        <taxon>Liliopsida</taxon>
        <taxon>Poales</taxon>
        <taxon>Bromeliaceae</taxon>
        <taxon>Bromelioideae</taxon>
        <taxon>Ananas</taxon>
    </lineage>
</organism>
<dbReference type="CDD" id="cd00167">
    <property type="entry name" value="SANT"/>
    <property type="match status" value="2"/>
</dbReference>
<dbReference type="Gene3D" id="1.10.10.60">
    <property type="entry name" value="Homeodomain-like"/>
    <property type="match status" value="2"/>
</dbReference>
<keyword evidence="3" id="KW-0805">Transcription regulation</keyword>
<dbReference type="InterPro" id="IPR001005">
    <property type="entry name" value="SANT/Myb"/>
</dbReference>
<dbReference type="AlphaFoldDB" id="A0A199UYT4"/>
<keyword evidence="2" id="KW-0677">Repeat</keyword>
<keyword evidence="5" id="KW-0804">Transcription</keyword>
<dbReference type="EMBL" id="LSRQ01004132">
    <property type="protein sequence ID" value="OAY69944.1"/>
    <property type="molecule type" value="Genomic_DNA"/>
</dbReference>
<reference evidence="12" key="2">
    <citation type="submission" date="2025-04" db="UniProtKB">
        <authorList>
            <consortium name="RefSeq"/>
        </authorList>
    </citation>
    <scope>IDENTIFICATION</scope>
    <source>
        <tissue evidence="12">Leaf</tissue>
    </source>
</reference>
<evidence type="ECO:0000259" key="8">
    <source>
        <dbReference type="PROSITE" id="PS51294"/>
    </source>
</evidence>
<dbReference type="STRING" id="4615.A0A199UYT4"/>
<keyword evidence="4" id="KW-0238">DNA-binding</keyword>
<keyword evidence="11" id="KW-1185">Reference proteome</keyword>
<dbReference type="GeneID" id="109712398"/>